<comment type="caution">
    <text evidence="2">The sequence shown here is derived from an EMBL/GenBank/DDBJ whole genome shotgun (WGS) entry which is preliminary data.</text>
</comment>
<organism evidence="2 3">
    <name type="scientific">Leishmania orientalis</name>
    <dbReference type="NCBI Taxonomy" id="2249476"/>
    <lineage>
        <taxon>Eukaryota</taxon>
        <taxon>Discoba</taxon>
        <taxon>Euglenozoa</taxon>
        <taxon>Kinetoplastea</taxon>
        <taxon>Metakinetoplastina</taxon>
        <taxon>Trypanosomatida</taxon>
        <taxon>Trypanosomatidae</taxon>
        <taxon>Leishmaniinae</taxon>
        <taxon>Leishmania</taxon>
    </lineage>
</organism>
<feature type="region of interest" description="Disordered" evidence="1">
    <location>
        <begin position="127"/>
        <end position="218"/>
    </location>
</feature>
<accession>A0A836KIE5</accession>
<feature type="region of interest" description="Disordered" evidence="1">
    <location>
        <begin position="18"/>
        <end position="92"/>
    </location>
</feature>
<protein>
    <submittedName>
        <fullName evidence="2">Uncharacterized protein</fullName>
    </submittedName>
</protein>
<dbReference type="Proteomes" id="UP000674143">
    <property type="component" value="Chromosome 31"/>
</dbReference>
<evidence type="ECO:0000313" key="3">
    <source>
        <dbReference type="Proteomes" id="UP000674143"/>
    </source>
</evidence>
<name>A0A836KIE5_9TRYP</name>
<feature type="compositionally biased region" description="Low complexity" evidence="1">
    <location>
        <begin position="169"/>
        <end position="183"/>
    </location>
</feature>
<dbReference type="RefSeq" id="XP_067060947.1">
    <property type="nucleotide sequence ID" value="XM_067205395.1"/>
</dbReference>
<gene>
    <name evidence="2" type="ORF">LSCM4_03388</name>
</gene>
<dbReference type="EMBL" id="JAFHLR010000031">
    <property type="protein sequence ID" value="KAG5471830.1"/>
    <property type="molecule type" value="Genomic_DNA"/>
</dbReference>
<evidence type="ECO:0000256" key="1">
    <source>
        <dbReference type="SAM" id="MobiDB-lite"/>
    </source>
</evidence>
<reference evidence="2 3" key="1">
    <citation type="submission" date="2021-02" db="EMBL/GenBank/DDBJ databases">
        <title>Leishmania (Mundinia) orientalis Genome sequencing and assembly.</title>
        <authorList>
            <person name="Almutairi H."/>
            <person name="Gatherer D."/>
        </authorList>
    </citation>
    <scope>NUCLEOTIDE SEQUENCE [LARGE SCALE GENOMIC DNA]</scope>
    <source>
        <strain evidence="2">LSCM4</strain>
    </source>
</reference>
<feature type="region of interest" description="Disordered" evidence="1">
    <location>
        <begin position="252"/>
        <end position="281"/>
    </location>
</feature>
<dbReference type="AlphaFoldDB" id="A0A836KIE5"/>
<keyword evidence="3" id="KW-1185">Reference proteome</keyword>
<proteinExistence type="predicted"/>
<dbReference type="KEGG" id="loi:92359329"/>
<sequence length="281" mass="29857">MPEQTTCATNTLQLLHAHVGSNPVTETKEQNGETALAERTPVAAAAPYDSALEAEEVARGSQEDWSQQPAEVQAQDAETQGDAVPAASSQVYMKMPEKVRARSRSSEAAPKPSGVCVFVRMPNDVRRKRALSRESGHNGVGSKPEESDMLYDTGKAVPPTAEEGRDTPEVQPAEVQQAEVQPAEPHDDNSAVQLNSERTADGYPATEASPATERVVEPDVNTEANSAELVGGATTAEMEAQENTSAAIATKAKDDAAPVEGGDARIEMKNDKEKARCCTVM</sequence>
<dbReference type="GeneID" id="92359329"/>
<evidence type="ECO:0000313" key="2">
    <source>
        <dbReference type="EMBL" id="KAG5471830.1"/>
    </source>
</evidence>